<accession>G7Z5Y6</accession>
<proteinExistence type="predicted"/>
<dbReference type="KEGG" id="ali:AZOLI_2640"/>
<protein>
    <submittedName>
        <fullName evidence="1">Uncharacterized protein</fullName>
    </submittedName>
</protein>
<evidence type="ECO:0000313" key="2">
    <source>
        <dbReference type="Proteomes" id="UP000005667"/>
    </source>
</evidence>
<dbReference type="AlphaFoldDB" id="G7Z5Y6"/>
<reference evidence="2" key="1">
    <citation type="journal article" date="2011" name="PLoS Genet.">
        <title>Azospirillum genomes reveal transition of bacteria from aquatic to terrestrial environments.</title>
        <authorList>
            <person name="Wisniewski-Dye F."/>
            <person name="Borziak K."/>
            <person name="Khalsa-Moyers G."/>
            <person name="Alexandre G."/>
            <person name="Sukharnikov L.O."/>
            <person name="Wuichet K."/>
            <person name="Hurst G.B."/>
            <person name="McDonald W.H."/>
            <person name="Robertson J.S."/>
            <person name="Barbe V."/>
            <person name="Calteau A."/>
            <person name="Rouy Z."/>
            <person name="Mangenot S."/>
            <person name="Prigent-Combaret C."/>
            <person name="Normand P."/>
            <person name="Boyer M."/>
            <person name="Siguier P."/>
            <person name="Dessaux Y."/>
            <person name="Elmerich C."/>
            <person name="Condemine G."/>
            <person name="Krishnen G."/>
            <person name="Kennedy I."/>
            <person name="Paterson A.H."/>
            <person name="Gonzalez V."/>
            <person name="Mavingui P."/>
            <person name="Zhulin I.B."/>
        </authorList>
    </citation>
    <scope>NUCLEOTIDE SEQUENCE [LARGE SCALE GENOMIC DNA]</scope>
    <source>
        <strain evidence="2">4B</strain>
    </source>
</reference>
<gene>
    <name evidence="1" type="ordered locus">AZOLI_2640</name>
</gene>
<organism evidence="1 2">
    <name type="scientific">Azospirillum lipoferum (strain 4B)</name>
    <dbReference type="NCBI Taxonomy" id="862719"/>
    <lineage>
        <taxon>Bacteria</taxon>
        <taxon>Pseudomonadati</taxon>
        <taxon>Pseudomonadota</taxon>
        <taxon>Alphaproteobacteria</taxon>
        <taxon>Rhodospirillales</taxon>
        <taxon>Azospirillaceae</taxon>
        <taxon>Azospirillum</taxon>
    </lineage>
</organism>
<sequence>MTSFKDHFSGHAGDCRAFRPTYPDGLAAVLAARFTTVHATDAGAEQIAPLPPASVSRSYIGSSSESQ</sequence>
<evidence type="ECO:0000313" key="1">
    <source>
        <dbReference type="EMBL" id="CBS87833.1"/>
    </source>
</evidence>
<dbReference type="RefSeq" id="WP_014248817.1">
    <property type="nucleotide sequence ID" value="NC_016622.1"/>
</dbReference>
<dbReference type="HOGENOM" id="CLU_2803215_0_0_5"/>
<name>G7Z5Y6_AZOL4</name>
<keyword evidence="2" id="KW-1185">Reference proteome</keyword>
<dbReference type="EMBL" id="FQ311868">
    <property type="protein sequence ID" value="CBS87833.1"/>
    <property type="molecule type" value="Genomic_DNA"/>
</dbReference>
<dbReference type="Proteomes" id="UP000005667">
    <property type="component" value="Chromosome"/>
</dbReference>